<dbReference type="InterPro" id="IPR018078">
    <property type="entry name" value="DNA-binding_RecF_CS"/>
</dbReference>
<keyword evidence="7" id="KW-0067">ATP-binding</keyword>
<dbReference type="PANTHER" id="PTHR32182">
    <property type="entry name" value="DNA REPLICATION AND REPAIR PROTEIN RECF"/>
    <property type="match status" value="1"/>
</dbReference>
<evidence type="ECO:0000256" key="5">
    <source>
        <dbReference type="ARBA" id="ARBA00022705"/>
    </source>
</evidence>
<proteinExistence type="inferred from homology"/>
<dbReference type="GO" id="GO:0006260">
    <property type="term" value="P:DNA replication"/>
    <property type="evidence" value="ECO:0007669"/>
    <property type="project" value="UniProtKB-KW"/>
</dbReference>
<dbReference type="PROSITE" id="PS00618">
    <property type="entry name" value="RECF_2"/>
    <property type="match status" value="1"/>
</dbReference>
<name>A0A5J4SYG1_9ZZZZ</name>
<dbReference type="InterPro" id="IPR003395">
    <property type="entry name" value="RecF/RecN/SMC_N"/>
</dbReference>
<dbReference type="HAMAP" id="MF_00365">
    <property type="entry name" value="RecF"/>
    <property type="match status" value="1"/>
</dbReference>
<comment type="subcellular location">
    <subcellularLocation>
        <location evidence="1">Cytoplasm</location>
    </subcellularLocation>
</comment>
<dbReference type="Gene3D" id="3.40.50.300">
    <property type="entry name" value="P-loop containing nucleotide triphosphate hydrolases"/>
    <property type="match status" value="1"/>
</dbReference>
<reference evidence="10" key="1">
    <citation type="submission" date="2019-03" db="EMBL/GenBank/DDBJ databases">
        <title>Single cell metagenomics reveals metabolic interactions within the superorganism composed of flagellate Streblomastix strix and complex community of Bacteroidetes bacteria on its surface.</title>
        <authorList>
            <person name="Treitli S.C."/>
            <person name="Kolisko M."/>
            <person name="Husnik F."/>
            <person name="Keeling P."/>
            <person name="Hampl V."/>
        </authorList>
    </citation>
    <scope>NUCLEOTIDE SEQUENCE</scope>
    <source>
        <strain evidence="10">STM</strain>
    </source>
</reference>
<dbReference type="GO" id="GO:0006302">
    <property type="term" value="P:double-strand break repair"/>
    <property type="evidence" value="ECO:0007669"/>
    <property type="project" value="TreeGrafter"/>
</dbReference>
<feature type="domain" description="RecF/RecN/SMC N-terminal" evidence="9">
    <location>
        <begin position="17"/>
        <end position="358"/>
    </location>
</feature>
<dbReference type="EMBL" id="SNRY01000019">
    <property type="protein sequence ID" value="KAA6351047.1"/>
    <property type="molecule type" value="Genomic_DNA"/>
</dbReference>
<comment type="similarity">
    <text evidence="2">Belongs to the RecF family.</text>
</comment>
<keyword evidence="8" id="KW-0238">DNA-binding</keyword>
<dbReference type="InterPro" id="IPR001238">
    <property type="entry name" value="DNA-binding_RecF"/>
</dbReference>
<dbReference type="AlphaFoldDB" id="A0A5J4SYG1"/>
<dbReference type="InterPro" id="IPR042174">
    <property type="entry name" value="RecF_2"/>
</dbReference>
<evidence type="ECO:0000256" key="3">
    <source>
        <dbReference type="ARBA" id="ARBA00020170"/>
    </source>
</evidence>
<evidence type="ECO:0000256" key="1">
    <source>
        <dbReference type="ARBA" id="ARBA00004496"/>
    </source>
</evidence>
<dbReference type="PROSITE" id="PS00617">
    <property type="entry name" value="RECF_1"/>
    <property type="match status" value="1"/>
</dbReference>
<dbReference type="InterPro" id="IPR027417">
    <property type="entry name" value="P-loop_NTPase"/>
</dbReference>
<dbReference type="GO" id="GO:0005524">
    <property type="term" value="F:ATP binding"/>
    <property type="evidence" value="ECO:0007669"/>
    <property type="project" value="UniProtKB-KW"/>
</dbReference>
<accession>A0A5J4SYG1</accession>
<keyword evidence="4" id="KW-0963">Cytoplasm</keyword>
<evidence type="ECO:0000259" key="9">
    <source>
        <dbReference type="Pfam" id="PF02463"/>
    </source>
</evidence>
<evidence type="ECO:0000313" key="10">
    <source>
        <dbReference type="EMBL" id="KAA6351047.1"/>
    </source>
</evidence>
<organism evidence="10">
    <name type="scientific">termite gut metagenome</name>
    <dbReference type="NCBI Taxonomy" id="433724"/>
    <lineage>
        <taxon>unclassified sequences</taxon>
        <taxon>metagenomes</taxon>
        <taxon>organismal metagenomes</taxon>
    </lineage>
</organism>
<dbReference type="Pfam" id="PF02463">
    <property type="entry name" value="SMC_N"/>
    <property type="match status" value="1"/>
</dbReference>
<dbReference type="SUPFAM" id="SSF52540">
    <property type="entry name" value="P-loop containing nucleoside triphosphate hydrolases"/>
    <property type="match status" value="1"/>
</dbReference>
<evidence type="ECO:0000256" key="6">
    <source>
        <dbReference type="ARBA" id="ARBA00022741"/>
    </source>
</evidence>
<dbReference type="GO" id="GO:0000731">
    <property type="term" value="P:DNA synthesis involved in DNA repair"/>
    <property type="evidence" value="ECO:0007669"/>
    <property type="project" value="TreeGrafter"/>
</dbReference>
<dbReference type="GO" id="GO:0005737">
    <property type="term" value="C:cytoplasm"/>
    <property type="evidence" value="ECO:0007669"/>
    <property type="project" value="UniProtKB-SubCell"/>
</dbReference>
<dbReference type="PANTHER" id="PTHR32182:SF0">
    <property type="entry name" value="DNA REPLICATION AND REPAIR PROTEIN RECF"/>
    <property type="match status" value="1"/>
</dbReference>
<gene>
    <name evidence="10" type="ORF">EZS27_001610</name>
</gene>
<dbReference type="Gene3D" id="1.20.1050.90">
    <property type="entry name" value="RecF/RecN/SMC, N-terminal domain"/>
    <property type="match status" value="1"/>
</dbReference>
<evidence type="ECO:0000256" key="2">
    <source>
        <dbReference type="ARBA" id="ARBA00008016"/>
    </source>
</evidence>
<evidence type="ECO:0000256" key="7">
    <source>
        <dbReference type="ARBA" id="ARBA00022840"/>
    </source>
</evidence>
<comment type="caution">
    <text evidence="10">The sequence shown here is derived from an EMBL/GenBank/DDBJ whole genome shotgun (WGS) entry which is preliminary data.</text>
</comment>
<dbReference type="NCBIfam" id="TIGR00611">
    <property type="entry name" value="recf"/>
    <property type="match status" value="1"/>
</dbReference>
<evidence type="ECO:0000256" key="4">
    <source>
        <dbReference type="ARBA" id="ARBA00022490"/>
    </source>
</evidence>
<keyword evidence="6" id="KW-0547">Nucleotide-binding</keyword>
<evidence type="ECO:0000256" key="8">
    <source>
        <dbReference type="ARBA" id="ARBA00023125"/>
    </source>
</evidence>
<sequence>MDNLSIFAGQHQSGMILKRIFLLNYKNIEQARLSFSTKLNCFFGLNGMGKTNLLDAVYYLSFCKSAGCPVDLQNIRHEEEFFVIQGFYETEEGSPQEIYCGLKRQQKKRFKRNKKEYERLSDHIGFLPLVMVSPADSELISGGSEERRRFMDIVISQYDKEYLNALIRYNKALAQRNTLLKNEQPVEEDLFLIWEETMAQAGETVYRKREAFIREFLPIFQSLYALISQDKEQTGLVYNSHARDASLLEVIKESRPRDKIMGYSLRGIHKDELDMLLGPFPIKREGSQGQNKTYLIALKLAQFDFLKRNGITVPLLLLDDIFDKLDASRVEEIIKLVASNRFGQIFITDTNREHLDRILPKAGSDYKVFQVDKGAIYEMKGENNETE</sequence>
<keyword evidence="5" id="KW-0235">DNA replication</keyword>
<protein>
    <recommendedName>
        <fullName evidence="3">DNA replication and repair protein RecF</fullName>
    </recommendedName>
</protein>
<dbReference type="GO" id="GO:0003697">
    <property type="term" value="F:single-stranded DNA binding"/>
    <property type="evidence" value="ECO:0007669"/>
    <property type="project" value="InterPro"/>
</dbReference>